<reference evidence="1" key="1">
    <citation type="journal article" date="2007" name="Science">
        <title>Draft genome of the filarial nematode parasite Brugia malayi.</title>
        <authorList>
            <person name="Ghedin E."/>
            <person name="Wang S."/>
            <person name="Spiro D."/>
            <person name="Caler E."/>
            <person name="Zhao Q."/>
            <person name="Crabtree J."/>
            <person name="Allen J.E."/>
            <person name="Delcher A.L."/>
            <person name="Guiliano D.B."/>
            <person name="Miranda-Saavedra D."/>
            <person name="Angiuoli S.V."/>
            <person name="Creasy T."/>
            <person name="Amedeo P."/>
            <person name="Haas B."/>
            <person name="El-Sayed N.M."/>
            <person name="Wortman J.R."/>
            <person name="Feldblyum T."/>
            <person name="Tallon L."/>
            <person name="Schatz M."/>
            <person name="Shumway M."/>
            <person name="Koo H."/>
            <person name="Salzberg S.L."/>
            <person name="Schobel S."/>
            <person name="Pertea M."/>
            <person name="Pop M."/>
            <person name="White O."/>
            <person name="Barton G.J."/>
            <person name="Carlow C.K."/>
            <person name="Crawford M.J."/>
            <person name="Daub J."/>
            <person name="Dimmic M.W."/>
            <person name="Estes C.F."/>
            <person name="Foster J.M."/>
            <person name="Ganatra M."/>
            <person name="Gregory W.F."/>
            <person name="Johnson N.M."/>
            <person name="Jin J."/>
            <person name="Komuniecki R."/>
            <person name="Korf I."/>
            <person name="Kumar S."/>
            <person name="Laney S."/>
            <person name="Li B.W."/>
            <person name="Li W."/>
            <person name="Lindblom T.H."/>
            <person name="Lustigman S."/>
            <person name="Ma D."/>
            <person name="Maina C.V."/>
            <person name="Martin D.M."/>
            <person name="McCarter J.P."/>
            <person name="McReynolds L."/>
            <person name="Mitreva M."/>
            <person name="Nutman T.B."/>
            <person name="Parkinson J."/>
            <person name="Peregrin-Alvarez J.M."/>
            <person name="Poole C."/>
            <person name="Ren Q."/>
            <person name="Saunders L."/>
            <person name="Sluder A.E."/>
            <person name="Smith K."/>
            <person name="Stanke M."/>
            <person name="Unnasch T.R."/>
            <person name="Ware J."/>
            <person name="Wei A.D."/>
            <person name="Weil G."/>
            <person name="Williams D.J."/>
            <person name="Zhang Y."/>
            <person name="Williams S.A."/>
            <person name="Fraser-Liggett C."/>
            <person name="Slatko B."/>
            <person name="Blaxter M.L."/>
            <person name="Scott A.L."/>
        </authorList>
    </citation>
    <scope>NUCLEOTIDE SEQUENCE</scope>
    <source>
        <strain evidence="1">FR3</strain>
    </source>
</reference>
<sequence length="45" mass="5224">MRSTDRQLFTHCNHVLAVSQYPPNTRCPDQNRASCGIQSWKFNQS</sequence>
<name>A0A1I9G1F7_BRUMA</name>
<accession>A0A1I9G1F7</accession>
<organism evidence="1">
    <name type="scientific">Brugia malayi</name>
    <name type="common">Filarial nematode worm</name>
    <dbReference type="NCBI Taxonomy" id="6279"/>
    <lineage>
        <taxon>Eukaryota</taxon>
        <taxon>Metazoa</taxon>
        <taxon>Ecdysozoa</taxon>
        <taxon>Nematoda</taxon>
        <taxon>Chromadorea</taxon>
        <taxon>Rhabditida</taxon>
        <taxon>Spirurina</taxon>
        <taxon>Spiruromorpha</taxon>
        <taxon>Filarioidea</taxon>
        <taxon>Onchocercidae</taxon>
        <taxon>Brugia</taxon>
    </lineage>
</organism>
<proteinExistence type="predicted"/>
<reference evidence="1" key="2">
    <citation type="submission" date="2012-12" db="EMBL/GenBank/DDBJ databases">
        <authorList>
            <consortium name="WormBase Consortium"/>
            <person name="Ghedin E."/>
            <person name="Paulini M."/>
        </authorList>
    </citation>
    <scope>NUCLEOTIDE SEQUENCE</scope>
    <source>
        <strain evidence="1">FR3</strain>
    </source>
</reference>
<protein>
    <submittedName>
        <fullName evidence="1">Bm14172</fullName>
    </submittedName>
</protein>
<gene>
    <name evidence="1" type="primary">Bm14172</name>
    <name evidence="1" type="ORF">BM_Bm14172</name>
</gene>
<dbReference type="AlphaFoldDB" id="A0A1I9G1F7"/>
<evidence type="ECO:0000313" key="1">
    <source>
        <dbReference type="EMBL" id="CDP94223.1"/>
    </source>
</evidence>
<dbReference type="EMBL" id="LN856924">
    <property type="protein sequence ID" value="CDP94223.1"/>
    <property type="molecule type" value="Genomic_DNA"/>
</dbReference>